<feature type="compositionally biased region" description="Low complexity" evidence="1">
    <location>
        <begin position="96"/>
        <end position="107"/>
    </location>
</feature>
<sequence>MKLPVKLISRARRTPMACGNNTVRPQPGMMPTREWVSPNFACSEAMRKSQFSASSKPPVIATPLTAPMSGFEILGKGPRTPVEFTPPSAPVPPRLPAVSPSSLRSSPAQNAGSEPVRMSTSTLSSASAFSMSCGKSFRTSLLRALRAAGRLKVMVAILSLTSYKITSDMGSTVGERGRSQRSQCAKLGT</sequence>
<feature type="region of interest" description="Disordered" evidence="1">
    <location>
        <begin position="169"/>
        <end position="189"/>
    </location>
</feature>
<protein>
    <submittedName>
        <fullName evidence="2">Unannotated protein</fullName>
    </submittedName>
</protein>
<gene>
    <name evidence="2" type="ORF">UFOPK2086_00672</name>
</gene>
<name>A0A6J6JJN2_9ZZZZ</name>
<dbReference type="AlphaFoldDB" id="A0A6J6JJN2"/>
<proteinExistence type="predicted"/>
<feature type="region of interest" description="Disordered" evidence="1">
    <location>
        <begin position="78"/>
        <end position="116"/>
    </location>
</feature>
<organism evidence="2">
    <name type="scientific">freshwater metagenome</name>
    <dbReference type="NCBI Taxonomy" id="449393"/>
    <lineage>
        <taxon>unclassified sequences</taxon>
        <taxon>metagenomes</taxon>
        <taxon>ecological metagenomes</taxon>
    </lineage>
</organism>
<evidence type="ECO:0000256" key="1">
    <source>
        <dbReference type="SAM" id="MobiDB-lite"/>
    </source>
</evidence>
<accession>A0A6J6JJN2</accession>
<dbReference type="EMBL" id="CAEZVQ010000076">
    <property type="protein sequence ID" value="CAB4636668.1"/>
    <property type="molecule type" value="Genomic_DNA"/>
</dbReference>
<reference evidence="2" key="1">
    <citation type="submission" date="2020-05" db="EMBL/GenBank/DDBJ databases">
        <authorList>
            <person name="Chiriac C."/>
            <person name="Salcher M."/>
            <person name="Ghai R."/>
            <person name="Kavagutti S V."/>
        </authorList>
    </citation>
    <scope>NUCLEOTIDE SEQUENCE</scope>
</reference>
<evidence type="ECO:0000313" key="2">
    <source>
        <dbReference type="EMBL" id="CAB4636668.1"/>
    </source>
</evidence>